<protein>
    <submittedName>
        <fullName evidence="4">Trypsin-like serine protease</fullName>
    </submittedName>
</protein>
<reference evidence="4 5" key="1">
    <citation type="submission" date="2020-10" db="EMBL/GenBank/DDBJ databases">
        <title>Myceligenerans pegani sp. nov., an endophytic actinomycete isolated from Peganum harmala L. in Xinjiang, China.</title>
        <authorList>
            <person name="Xin L."/>
        </authorList>
    </citation>
    <scope>NUCLEOTIDE SEQUENCE [LARGE SCALE GENOMIC DNA]</scope>
    <source>
        <strain evidence="4 5">TRM65318</strain>
    </source>
</reference>
<evidence type="ECO:0000313" key="5">
    <source>
        <dbReference type="Proteomes" id="UP000625527"/>
    </source>
</evidence>
<feature type="domain" description="Peptidase S1" evidence="3">
    <location>
        <begin position="1"/>
        <end position="214"/>
    </location>
</feature>
<keyword evidence="2" id="KW-1015">Disulfide bond</keyword>
<dbReference type="EMBL" id="JADAQT010000013">
    <property type="protein sequence ID" value="MBE1874200.1"/>
    <property type="molecule type" value="Genomic_DNA"/>
</dbReference>
<dbReference type="Proteomes" id="UP000625527">
    <property type="component" value="Unassembled WGS sequence"/>
</dbReference>
<evidence type="ECO:0000259" key="3">
    <source>
        <dbReference type="PROSITE" id="PS50240"/>
    </source>
</evidence>
<dbReference type="InterPro" id="IPR050430">
    <property type="entry name" value="Peptidase_S1"/>
</dbReference>
<evidence type="ECO:0000313" key="4">
    <source>
        <dbReference type="EMBL" id="MBE1874200.1"/>
    </source>
</evidence>
<dbReference type="RefSeq" id="WP_192860782.1">
    <property type="nucleotide sequence ID" value="NZ_JADAQT010000013.1"/>
</dbReference>
<sequence length="731" mass="78328">MEPSWVRQVVRVVVGEEKACTGALVAPQWVLTAASCFTTDGSDEVRTGAAPANTTATIGRADLSTSDGYVRDVDRIVPHPDHDVALARLTLGVDVVPWNLTDSSVVDGESLALSGYGRTETVWAPDEVQVAGLVAGGISDSSFEVSAPAESTAAACDGDAGAPVTRSVDGAVEVVGVLVGSVENGCLEAPSDADRTGQVVRADVLAAWVERNAVWYKNAFLASYASADRDGDGHLDGIAGYDLARNDDQIVAVDYEGTGKLDHLLIYRPGPEKKYWVVKHREDGSYERVFHNSNAGIGPVPAQGTVLLGRAHDKVLAFDCHRTGKQDCIVVYRPGEVDSDSESASYSVFERDPDGGYQRIHRQKLGRLSLTADRMIMLDDEGSATGQHVVFYRPGAGWVTIVPWVLDDDAGGGHLGPNVYVNQGGGIAGFDVQNARDRMIAFDCHRSGRRDCLVAYRPGLVDSDIVSSSYRVIERTTGGGYEQVFEHRMGRLTSTADRVIAYDYDRSGKADHLVFYRPGAGWVTVVPWLRHADGSGEAGPAVYSNQGGGIAGYNMAHTRDRLIAYDDAHLGSTTGLVAYRPGSRLAWVLGRPSERGDAAVAVNRPAGDTSAVETFAYPGADGIFEERGIRLISGDGHVLLADCAEENVLSVSARGLDNQDVCFRMTGVEGYLKLNLPGAYLVHTNDYASTELETTAEGETTAYEFGPNEWGPIGESVDGREHVLVEIRVSR</sequence>
<comment type="caution">
    <text evidence="4">The sequence shown here is derived from an EMBL/GenBank/DDBJ whole genome shotgun (WGS) entry which is preliminary data.</text>
</comment>
<dbReference type="PRINTS" id="PR00722">
    <property type="entry name" value="CHYMOTRYPSIN"/>
</dbReference>
<dbReference type="Pfam" id="PF00089">
    <property type="entry name" value="Trypsin"/>
    <property type="match status" value="1"/>
</dbReference>
<dbReference type="InterPro" id="IPR009003">
    <property type="entry name" value="Peptidase_S1_PA"/>
</dbReference>
<keyword evidence="5" id="KW-1185">Reference proteome</keyword>
<organism evidence="4 5">
    <name type="scientific">Myceligenerans pegani</name>
    <dbReference type="NCBI Taxonomy" id="2776917"/>
    <lineage>
        <taxon>Bacteria</taxon>
        <taxon>Bacillati</taxon>
        <taxon>Actinomycetota</taxon>
        <taxon>Actinomycetes</taxon>
        <taxon>Micrococcales</taxon>
        <taxon>Promicromonosporaceae</taxon>
        <taxon>Myceligenerans</taxon>
    </lineage>
</organism>
<proteinExistence type="inferred from homology"/>
<dbReference type="SUPFAM" id="SSF50494">
    <property type="entry name" value="Trypsin-like serine proteases"/>
    <property type="match status" value="1"/>
</dbReference>
<dbReference type="InterPro" id="IPR001254">
    <property type="entry name" value="Trypsin_dom"/>
</dbReference>
<dbReference type="PROSITE" id="PS50240">
    <property type="entry name" value="TRYPSIN_DOM"/>
    <property type="match status" value="1"/>
</dbReference>
<dbReference type="PANTHER" id="PTHR24276:SF98">
    <property type="entry name" value="FI18310P1-RELATED"/>
    <property type="match status" value="1"/>
</dbReference>
<dbReference type="PANTHER" id="PTHR24276">
    <property type="entry name" value="POLYSERASE-RELATED"/>
    <property type="match status" value="1"/>
</dbReference>
<dbReference type="InterPro" id="IPR043504">
    <property type="entry name" value="Peptidase_S1_PA_chymotrypsin"/>
</dbReference>
<accession>A0ABR9MS50</accession>
<dbReference type="SMART" id="SM00020">
    <property type="entry name" value="Tryp_SPc"/>
    <property type="match status" value="1"/>
</dbReference>
<comment type="similarity">
    <text evidence="1">Belongs to the peptidase S1 family.</text>
</comment>
<evidence type="ECO:0000256" key="1">
    <source>
        <dbReference type="ARBA" id="ARBA00007664"/>
    </source>
</evidence>
<gene>
    <name evidence="4" type="ORF">IHE71_00545</name>
</gene>
<name>A0ABR9MS50_9MICO</name>
<evidence type="ECO:0000256" key="2">
    <source>
        <dbReference type="ARBA" id="ARBA00023157"/>
    </source>
</evidence>
<dbReference type="InterPro" id="IPR001314">
    <property type="entry name" value="Peptidase_S1A"/>
</dbReference>
<dbReference type="Gene3D" id="2.40.10.10">
    <property type="entry name" value="Trypsin-like serine proteases"/>
    <property type="match status" value="1"/>
</dbReference>